<dbReference type="EMBL" id="PYGA01000007">
    <property type="protein sequence ID" value="PSK97724.1"/>
    <property type="molecule type" value="Genomic_DNA"/>
</dbReference>
<gene>
    <name evidence="2" type="ORF">CLV63_107117</name>
</gene>
<dbReference type="Pfam" id="PF13560">
    <property type="entry name" value="HTH_31"/>
    <property type="match status" value="1"/>
</dbReference>
<dbReference type="PROSITE" id="PS50943">
    <property type="entry name" value="HTH_CROC1"/>
    <property type="match status" value="1"/>
</dbReference>
<dbReference type="SMART" id="SM00530">
    <property type="entry name" value="HTH_XRE"/>
    <property type="match status" value="1"/>
</dbReference>
<dbReference type="Pfam" id="PF12900">
    <property type="entry name" value="Pyridox_ox_2"/>
    <property type="match status" value="1"/>
</dbReference>
<dbReference type="InterPro" id="IPR010982">
    <property type="entry name" value="Lambda_DNA-bd_dom_sf"/>
</dbReference>
<proteinExistence type="predicted"/>
<dbReference type="AlphaFoldDB" id="A0A2P8DKI2"/>
<dbReference type="GO" id="GO:0003677">
    <property type="term" value="F:DNA binding"/>
    <property type="evidence" value="ECO:0007669"/>
    <property type="project" value="InterPro"/>
</dbReference>
<dbReference type="Gene3D" id="1.10.260.40">
    <property type="entry name" value="lambda repressor-like DNA-binding domains"/>
    <property type="match status" value="1"/>
</dbReference>
<organism evidence="2 3">
    <name type="scientific">Murinocardiopsis flavida</name>
    <dbReference type="NCBI Taxonomy" id="645275"/>
    <lineage>
        <taxon>Bacteria</taxon>
        <taxon>Bacillati</taxon>
        <taxon>Actinomycetota</taxon>
        <taxon>Actinomycetes</taxon>
        <taxon>Streptosporangiales</taxon>
        <taxon>Nocardiopsidaceae</taxon>
        <taxon>Murinocardiopsis</taxon>
    </lineage>
</organism>
<dbReference type="CDD" id="cd00093">
    <property type="entry name" value="HTH_XRE"/>
    <property type="match status" value="1"/>
</dbReference>
<dbReference type="Proteomes" id="UP000240542">
    <property type="component" value="Unassembled WGS sequence"/>
</dbReference>
<protein>
    <submittedName>
        <fullName evidence="2">Nitroimidazol reductase NimA-like FMN-containing flavoprotein (Pyridoxamine 5'-phosphate oxidase superfamily)</fullName>
    </submittedName>
</protein>
<dbReference type="InterPro" id="IPR024747">
    <property type="entry name" value="Pyridox_Oxase-rel"/>
</dbReference>
<evidence type="ECO:0000313" key="3">
    <source>
        <dbReference type="Proteomes" id="UP000240542"/>
    </source>
</evidence>
<dbReference type="Gene3D" id="2.30.110.10">
    <property type="entry name" value="Electron Transport, Fmn-binding Protein, Chain A"/>
    <property type="match status" value="1"/>
</dbReference>
<dbReference type="InterPro" id="IPR001387">
    <property type="entry name" value="Cro/C1-type_HTH"/>
</dbReference>
<dbReference type="SUPFAM" id="SSF50475">
    <property type="entry name" value="FMN-binding split barrel"/>
    <property type="match status" value="1"/>
</dbReference>
<dbReference type="OrthoDB" id="7062584at2"/>
<comment type="caution">
    <text evidence="2">The sequence shown here is derived from an EMBL/GenBank/DDBJ whole genome shotgun (WGS) entry which is preliminary data.</text>
</comment>
<dbReference type="InterPro" id="IPR012349">
    <property type="entry name" value="Split_barrel_FMN-bd"/>
</dbReference>
<dbReference type="RefSeq" id="WP_106583063.1">
    <property type="nucleotide sequence ID" value="NZ_PYGA01000007.1"/>
</dbReference>
<reference evidence="2 3" key="1">
    <citation type="submission" date="2018-03" db="EMBL/GenBank/DDBJ databases">
        <title>Genomic Encyclopedia of Archaeal and Bacterial Type Strains, Phase II (KMG-II): from individual species to whole genera.</title>
        <authorList>
            <person name="Goeker M."/>
        </authorList>
    </citation>
    <scope>NUCLEOTIDE SEQUENCE [LARGE SCALE GENOMIC DNA]</scope>
    <source>
        <strain evidence="2 3">DSM 45312</strain>
    </source>
</reference>
<sequence>MQHAHEPGAAPGDIGRRVARRRAELGLSREEVAAHAGMAAGYVAYVEEHPPLLSRWSLNRLADALRTSPEHLLGADSEVPPGTASTAVPAPELRTLSTAECQALIAPGGVGRIAFTVPGGPAPTVLPVNYAVADAAIVFRTSACGVIATHLPDAASFQVDRLDGAMSEGWSVLVSGRAERVGAGDGPPAVPVRSWAGADRDTVVRVVPVTISGRRITARGAPDGGPAA</sequence>
<accession>A0A2P8DKI2</accession>
<evidence type="ECO:0000313" key="2">
    <source>
        <dbReference type="EMBL" id="PSK97724.1"/>
    </source>
</evidence>
<name>A0A2P8DKI2_9ACTN</name>
<feature type="domain" description="HTH cro/C1-type" evidence="1">
    <location>
        <begin position="18"/>
        <end position="72"/>
    </location>
</feature>
<keyword evidence="3" id="KW-1185">Reference proteome</keyword>
<evidence type="ECO:0000259" key="1">
    <source>
        <dbReference type="PROSITE" id="PS50943"/>
    </source>
</evidence>
<dbReference type="SUPFAM" id="SSF47413">
    <property type="entry name" value="lambda repressor-like DNA-binding domains"/>
    <property type="match status" value="1"/>
</dbReference>